<evidence type="ECO:0000256" key="5">
    <source>
        <dbReference type="ARBA" id="ARBA00023136"/>
    </source>
</evidence>
<evidence type="ECO:0000256" key="3">
    <source>
        <dbReference type="ARBA" id="ARBA00022692"/>
    </source>
</evidence>
<feature type="transmembrane region" description="Helical" evidence="6">
    <location>
        <begin position="7"/>
        <end position="26"/>
    </location>
</feature>
<dbReference type="HOGENOM" id="CLU_113736_2_2_9"/>
<gene>
    <name evidence="7" type="ORF">U729_2007</name>
</gene>
<dbReference type="STRING" id="1561.NPD11_1005"/>
<protein>
    <submittedName>
        <fullName evidence="7">LrgA family protein</fullName>
    </submittedName>
</protein>
<evidence type="ECO:0000256" key="4">
    <source>
        <dbReference type="ARBA" id="ARBA00022989"/>
    </source>
</evidence>
<evidence type="ECO:0000256" key="6">
    <source>
        <dbReference type="SAM" id="Phobius"/>
    </source>
</evidence>
<dbReference type="OrthoDB" id="3176438at2"/>
<keyword evidence="4 6" id="KW-1133">Transmembrane helix</keyword>
<dbReference type="GO" id="GO:0005886">
    <property type="term" value="C:plasma membrane"/>
    <property type="evidence" value="ECO:0007669"/>
    <property type="project" value="UniProtKB-SubCell"/>
</dbReference>
<keyword evidence="3 6" id="KW-0812">Transmembrane</keyword>
<evidence type="ECO:0000313" key="7">
    <source>
        <dbReference type="EMBL" id="AIY84382.1"/>
    </source>
</evidence>
<dbReference type="Proteomes" id="UP000030635">
    <property type="component" value="Chromosome"/>
</dbReference>
<proteinExistence type="predicted"/>
<name>A0A0A7FXQ7_9CLOT</name>
<accession>A0A0A7FXQ7</accession>
<dbReference type="EMBL" id="CP006905">
    <property type="protein sequence ID" value="AIY84382.1"/>
    <property type="molecule type" value="Genomic_DNA"/>
</dbReference>
<dbReference type="eggNOG" id="COG1380">
    <property type="taxonomic scope" value="Bacteria"/>
</dbReference>
<evidence type="ECO:0000256" key="2">
    <source>
        <dbReference type="ARBA" id="ARBA00022475"/>
    </source>
</evidence>
<dbReference type="PANTHER" id="PTHR33931">
    <property type="entry name" value="HOLIN-LIKE PROTEIN CIDA-RELATED"/>
    <property type="match status" value="1"/>
</dbReference>
<dbReference type="RefSeq" id="WP_039314351.1">
    <property type="nucleotide sequence ID" value="NZ_CP006905.1"/>
</dbReference>
<feature type="transmembrane region" description="Helical" evidence="6">
    <location>
        <begin position="85"/>
        <end position="111"/>
    </location>
</feature>
<keyword evidence="5 6" id="KW-0472">Membrane</keyword>
<dbReference type="Pfam" id="PF03788">
    <property type="entry name" value="LrgA"/>
    <property type="match status" value="1"/>
</dbReference>
<dbReference type="PANTHER" id="PTHR33931:SF2">
    <property type="entry name" value="HOLIN-LIKE PROTEIN CIDA"/>
    <property type="match status" value="1"/>
</dbReference>
<organism evidence="7 8">
    <name type="scientific">Clostridium baratii str. Sullivan</name>
    <dbReference type="NCBI Taxonomy" id="1415775"/>
    <lineage>
        <taxon>Bacteria</taxon>
        <taxon>Bacillati</taxon>
        <taxon>Bacillota</taxon>
        <taxon>Clostridia</taxon>
        <taxon>Eubacteriales</taxon>
        <taxon>Clostridiaceae</taxon>
        <taxon>Clostridium</taxon>
    </lineage>
</organism>
<keyword evidence="8" id="KW-1185">Reference proteome</keyword>
<dbReference type="AlphaFoldDB" id="A0A0A7FXQ7"/>
<comment type="subcellular location">
    <subcellularLocation>
        <location evidence="1">Cell membrane</location>
        <topology evidence="1">Multi-pass membrane protein</topology>
    </subcellularLocation>
</comment>
<dbReference type="KEGG" id="cbv:U729_2007"/>
<sequence>MKLFREALIIFGIYLVGELIVSLTHIPIPGNIIGLLLLLLGLCTKVIKVSQVETVANFFLDHLAFFFLPAGVSLMNSFGIIKANIIQIIIVCIITTAIIIASTGLIVQFIVNLLNKDKKGTEESESNN</sequence>
<dbReference type="InterPro" id="IPR005538">
    <property type="entry name" value="LrgA/CidA"/>
</dbReference>
<feature type="transmembrane region" description="Helical" evidence="6">
    <location>
        <begin position="59"/>
        <end position="79"/>
    </location>
</feature>
<reference evidence="7 8" key="1">
    <citation type="journal article" date="2015" name="Infect. Genet. Evol.">
        <title>Genomic sequences of six botulinum neurotoxin-producing strains representing three clostridial species illustrate the mobility and diversity of botulinum neurotoxin genes.</title>
        <authorList>
            <person name="Smith T.J."/>
            <person name="Hill K.K."/>
            <person name="Xie G."/>
            <person name="Foley B.T."/>
            <person name="Williamson C.H."/>
            <person name="Foster J.T."/>
            <person name="Johnson S.L."/>
            <person name="Chertkov O."/>
            <person name="Teshima H."/>
            <person name="Gibbons H.S."/>
            <person name="Johnsky L.A."/>
            <person name="Karavis M.A."/>
            <person name="Smith L.A."/>
        </authorList>
    </citation>
    <scope>NUCLEOTIDE SEQUENCE [LARGE SCALE GENOMIC DNA]</scope>
    <source>
        <strain evidence="7">Sullivan</strain>
    </source>
</reference>
<evidence type="ECO:0000256" key="1">
    <source>
        <dbReference type="ARBA" id="ARBA00004651"/>
    </source>
</evidence>
<evidence type="ECO:0000313" key="8">
    <source>
        <dbReference type="Proteomes" id="UP000030635"/>
    </source>
</evidence>
<keyword evidence="2" id="KW-1003">Cell membrane</keyword>